<keyword evidence="2" id="KW-1185">Reference proteome</keyword>
<gene>
    <name evidence="1" type="ORF">OLC1_LOCUS14564</name>
</gene>
<dbReference type="AlphaFoldDB" id="A0AAV1DH40"/>
<dbReference type="Proteomes" id="UP001161247">
    <property type="component" value="Chromosome 5"/>
</dbReference>
<dbReference type="EMBL" id="OX459122">
    <property type="protein sequence ID" value="CAI9105972.1"/>
    <property type="molecule type" value="Genomic_DNA"/>
</dbReference>
<reference evidence="1" key="1">
    <citation type="submission" date="2023-03" db="EMBL/GenBank/DDBJ databases">
        <authorList>
            <person name="Julca I."/>
        </authorList>
    </citation>
    <scope>NUCLEOTIDE SEQUENCE</scope>
</reference>
<accession>A0AAV1DH40</accession>
<protein>
    <submittedName>
        <fullName evidence="1">OLC1v1005016C1</fullName>
    </submittedName>
</protein>
<name>A0AAV1DH40_OLDCO</name>
<proteinExistence type="predicted"/>
<evidence type="ECO:0000313" key="2">
    <source>
        <dbReference type="Proteomes" id="UP001161247"/>
    </source>
</evidence>
<sequence length="289" mass="33156">MVSYLAGLSPALLYQHLRRLSICYGRIQDEFFSEFSQKFPHLEDLSLLCLESIKISSVSLKRINLADNVGLQEAQFHVPSIVLFQYAGGIETRVSFVSASERWMSRVKVRCNKKAGTLWFMKLKDFLTRLSQCSQVFVTAGLGYNVDFNLDEVTKSPEIAEFCVNICPNHENSFKYPKPSALALLGGIFWACRPCAIKTSWHVSGFTKILYEFLVLRSEPNYFGSPQVHFWNKSFELAKDIEICDSKMNRIMQLPRTLDWKAFLKALEAQDLVNVTVCFNLQWQQAKFS</sequence>
<evidence type="ECO:0000313" key="1">
    <source>
        <dbReference type="EMBL" id="CAI9105972.1"/>
    </source>
</evidence>
<organism evidence="1 2">
    <name type="scientific">Oldenlandia corymbosa var. corymbosa</name>
    <dbReference type="NCBI Taxonomy" id="529605"/>
    <lineage>
        <taxon>Eukaryota</taxon>
        <taxon>Viridiplantae</taxon>
        <taxon>Streptophyta</taxon>
        <taxon>Embryophyta</taxon>
        <taxon>Tracheophyta</taxon>
        <taxon>Spermatophyta</taxon>
        <taxon>Magnoliopsida</taxon>
        <taxon>eudicotyledons</taxon>
        <taxon>Gunneridae</taxon>
        <taxon>Pentapetalae</taxon>
        <taxon>asterids</taxon>
        <taxon>lamiids</taxon>
        <taxon>Gentianales</taxon>
        <taxon>Rubiaceae</taxon>
        <taxon>Rubioideae</taxon>
        <taxon>Spermacoceae</taxon>
        <taxon>Hedyotis-Oldenlandia complex</taxon>
        <taxon>Oldenlandia</taxon>
    </lineage>
</organism>